<comment type="caution">
    <text evidence="2">The sequence shown here is derived from an EMBL/GenBank/DDBJ whole genome shotgun (WGS) entry which is preliminary data.</text>
</comment>
<feature type="transmembrane region" description="Helical" evidence="1">
    <location>
        <begin position="30"/>
        <end position="46"/>
    </location>
</feature>
<protein>
    <recommendedName>
        <fullName evidence="4">Zincin peptidase</fullName>
    </recommendedName>
</protein>
<accession>M0ME05</accession>
<gene>
    <name evidence="2" type="ORF">C449_13292</name>
</gene>
<sequence length="198" mass="21960">MVDLLEVPAGYDYHAPKIDVPPRVFWLNRLFRLTLALLFAALAWFAHGTPNLQRVAIAIITLQDANPALYILIVCSSLGIYPVHEALHGLGGYLYGLNVRFGWDWYSLSPFVTTYGRPQTRFETVFVTIMPFLSLTLVLVPAVVAFSGLAAAVFLPALLINTLGSSSDFNTVWKMAHLPAGSLLENDRDERTAYYVPS</sequence>
<proteinExistence type="predicted"/>
<keyword evidence="1" id="KW-0812">Transmembrane</keyword>
<reference evidence="2 3" key="1">
    <citation type="journal article" date="2014" name="PLoS Genet.">
        <title>Phylogenetically driven sequencing of extremely halophilic archaea reveals strategies for static and dynamic osmo-response.</title>
        <authorList>
            <person name="Becker E.A."/>
            <person name="Seitzer P.M."/>
            <person name="Tritt A."/>
            <person name="Larsen D."/>
            <person name="Krusor M."/>
            <person name="Yao A.I."/>
            <person name="Wu D."/>
            <person name="Madern D."/>
            <person name="Eisen J.A."/>
            <person name="Darling A.E."/>
            <person name="Facciotti M.T."/>
        </authorList>
    </citation>
    <scope>NUCLEOTIDE SEQUENCE [LARGE SCALE GENOMIC DNA]</scope>
    <source>
        <strain evidence="2 3">DSM 5350</strain>
    </source>
</reference>
<evidence type="ECO:0000256" key="1">
    <source>
        <dbReference type="SAM" id="Phobius"/>
    </source>
</evidence>
<feature type="transmembrane region" description="Helical" evidence="1">
    <location>
        <begin position="132"/>
        <end position="160"/>
    </location>
</feature>
<dbReference type="InterPro" id="IPR021683">
    <property type="entry name" value="DUF3267"/>
</dbReference>
<dbReference type="OrthoDB" id="380157at2157"/>
<feature type="transmembrane region" description="Helical" evidence="1">
    <location>
        <begin position="67"/>
        <end position="84"/>
    </location>
</feature>
<dbReference type="RefSeq" id="WP_006078517.1">
    <property type="nucleotide sequence ID" value="NZ_AOMD01000029.1"/>
</dbReference>
<dbReference type="Pfam" id="PF11667">
    <property type="entry name" value="DUF3267"/>
    <property type="match status" value="1"/>
</dbReference>
<keyword evidence="1" id="KW-0472">Membrane</keyword>
<organism evidence="2 3">
    <name type="scientific">Halococcus saccharolyticus DSM 5350</name>
    <dbReference type="NCBI Taxonomy" id="1227455"/>
    <lineage>
        <taxon>Archaea</taxon>
        <taxon>Methanobacteriati</taxon>
        <taxon>Methanobacteriota</taxon>
        <taxon>Stenosarchaea group</taxon>
        <taxon>Halobacteria</taxon>
        <taxon>Halobacteriales</taxon>
        <taxon>Halococcaceae</taxon>
        <taxon>Halococcus</taxon>
    </lineage>
</organism>
<dbReference type="InParanoid" id="M0ME05"/>
<dbReference type="EMBL" id="AOMD01000029">
    <property type="protein sequence ID" value="EMA43538.1"/>
    <property type="molecule type" value="Genomic_DNA"/>
</dbReference>
<dbReference type="AlphaFoldDB" id="M0ME05"/>
<dbReference type="Proteomes" id="UP000011669">
    <property type="component" value="Unassembled WGS sequence"/>
</dbReference>
<dbReference type="PATRIC" id="fig|1227455.4.peg.2715"/>
<keyword evidence="1" id="KW-1133">Transmembrane helix</keyword>
<evidence type="ECO:0000313" key="2">
    <source>
        <dbReference type="EMBL" id="EMA43538.1"/>
    </source>
</evidence>
<evidence type="ECO:0008006" key="4">
    <source>
        <dbReference type="Google" id="ProtNLM"/>
    </source>
</evidence>
<keyword evidence="3" id="KW-1185">Reference proteome</keyword>
<evidence type="ECO:0000313" key="3">
    <source>
        <dbReference type="Proteomes" id="UP000011669"/>
    </source>
</evidence>
<name>M0ME05_9EURY</name>